<reference evidence="1" key="1">
    <citation type="journal article" date="2008" name="ISME J.">
        <title>Genomic patterns of recombination, clonal divergence and environment in marine microbial populations.</title>
        <authorList>
            <person name="Konstantinidis K.T."/>
            <person name="Delong E.F."/>
        </authorList>
    </citation>
    <scope>NUCLEOTIDE SEQUENCE</scope>
</reference>
<dbReference type="EMBL" id="EU016666">
    <property type="protein sequence ID" value="ABZ10139.1"/>
    <property type="molecule type" value="Genomic_DNA"/>
</dbReference>
<gene>
    <name evidence="1" type="ORF">ALOHA_HF4000APKG10F17ctg1g39</name>
</gene>
<name>B3TC30_9ZZZZ</name>
<evidence type="ECO:0000313" key="1">
    <source>
        <dbReference type="EMBL" id="ABZ10139.1"/>
    </source>
</evidence>
<dbReference type="AlphaFoldDB" id="B3TC30"/>
<organism evidence="1">
    <name type="scientific">uncultured marine microorganism HF4000_APKG10F17</name>
    <dbReference type="NCBI Taxonomy" id="455558"/>
    <lineage>
        <taxon>unclassified sequences</taxon>
        <taxon>environmental samples</taxon>
    </lineage>
</organism>
<proteinExistence type="predicted"/>
<accession>B3TC30</accession>
<sequence length="47" mass="5378">MFVQLSCNTLLFLTSARATTHRVILLKGWVLCSLFRNLPKVFNVTQP</sequence>
<protein>
    <submittedName>
        <fullName evidence="1">Uncharacterized protein</fullName>
    </submittedName>
</protein>